<dbReference type="InterPro" id="IPR001387">
    <property type="entry name" value="Cro/C1-type_HTH"/>
</dbReference>
<sequence length="451" mass="53133">MNSSTILAELDSYIKHHGLNVRQLAGKLELNPGTVSHILNGSRKLTMDQLDQITEMLGYSQGHFYSNYIHEYLVENDPNWRRIRPFLFNCAELGKLDCIREVVNVLLDNLMYSPLLFEAAEELFYNGKYEAAEILYENVADSERKQHSERLAMCQYRLFTIRIGKDQMQNFKIASQFEPFVERLDEIQQLDALKDLCNLYRSLRHWDRVEHFAREMEHKARIQYFTTEQKFQQQQEKLSAPLFAYIAYAKLLYACVSEGKGDYEQALHFTYDYADLNWVKETDNKSVYWKNLFNDWAQANTYANKLMNGDLDVLSDYVAYIEKRPHEVRTALFNIMHSANRYSFNVDSVLLQFESEIKGYDDPQTNNIFEGQVIPDDYVRLLYELSLYYLQRSDYLNGFNFTMKGLEYSVVINKEDIILKYVSLFEEFRSAASNEITDKYKNLIKKVCVAL</sequence>
<dbReference type="EMBL" id="JAZHPZ010000005">
    <property type="protein sequence ID" value="MEF2966761.1"/>
    <property type="molecule type" value="Genomic_DNA"/>
</dbReference>
<organism evidence="2 3">
    <name type="scientific">Paenibacillus haidiansis</name>
    <dbReference type="NCBI Taxonomy" id="1574488"/>
    <lineage>
        <taxon>Bacteria</taxon>
        <taxon>Bacillati</taxon>
        <taxon>Bacillota</taxon>
        <taxon>Bacilli</taxon>
        <taxon>Bacillales</taxon>
        <taxon>Paenibacillaceae</taxon>
        <taxon>Paenibacillus</taxon>
    </lineage>
</organism>
<evidence type="ECO:0000313" key="3">
    <source>
        <dbReference type="Proteomes" id="UP001306950"/>
    </source>
</evidence>
<dbReference type="PROSITE" id="PS50943">
    <property type="entry name" value="HTH_CROC1"/>
    <property type="match status" value="1"/>
</dbReference>
<accession>A0ABU7VSQ1</accession>
<reference evidence="2 3" key="1">
    <citation type="submission" date="2024-02" db="EMBL/GenBank/DDBJ databases">
        <title>A nitrogen-fixing paenibacillus bacterium.</title>
        <authorList>
            <person name="Zhang W.L."/>
            <person name="Chen S.F."/>
        </authorList>
    </citation>
    <scope>NUCLEOTIDE SEQUENCE [LARGE SCALE GENOMIC DNA]</scope>
    <source>
        <strain evidence="2 3">M1</strain>
    </source>
</reference>
<dbReference type="Pfam" id="PF01381">
    <property type="entry name" value="HTH_3"/>
    <property type="match status" value="1"/>
</dbReference>
<name>A0ABU7VSQ1_9BACL</name>
<dbReference type="InterPro" id="IPR010982">
    <property type="entry name" value="Lambda_DNA-bd_dom_sf"/>
</dbReference>
<comment type="caution">
    <text evidence="2">The sequence shown here is derived from an EMBL/GenBank/DDBJ whole genome shotgun (WGS) entry which is preliminary data.</text>
</comment>
<dbReference type="SUPFAM" id="SSF47413">
    <property type="entry name" value="lambda repressor-like DNA-binding domains"/>
    <property type="match status" value="1"/>
</dbReference>
<keyword evidence="3" id="KW-1185">Reference proteome</keyword>
<dbReference type="Gene3D" id="1.10.260.40">
    <property type="entry name" value="lambda repressor-like DNA-binding domains"/>
    <property type="match status" value="1"/>
</dbReference>
<feature type="domain" description="HTH cro/C1-type" evidence="1">
    <location>
        <begin position="10"/>
        <end position="64"/>
    </location>
</feature>
<dbReference type="Proteomes" id="UP001306950">
    <property type="component" value="Unassembled WGS sequence"/>
</dbReference>
<evidence type="ECO:0000259" key="1">
    <source>
        <dbReference type="PROSITE" id="PS50943"/>
    </source>
</evidence>
<evidence type="ECO:0000313" key="2">
    <source>
        <dbReference type="EMBL" id="MEF2966761.1"/>
    </source>
</evidence>
<protein>
    <submittedName>
        <fullName evidence="2">Helix-turn-helix transcriptional regulator</fullName>
    </submittedName>
</protein>
<gene>
    <name evidence="2" type="ORF">V3851_13045</name>
</gene>
<proteinExistence type="predicted"/>
<dbReference type="CDD" id="cd00093">
    <property type="entry name" value="HTH_XRE"/>
    <property type="match status" value="1"/>
</dbReference>